<evidence type="ECO:0000256" key="1">
    <source>
        <dbReference type="SAM" id="MobiDB-lite"/>
    </source>
</evidence>
<dbReference type="RefSeq" id="WP_229904080.1">
    <property type="nucleotide sequence ID" value="NZ_BNBC01000065.1"/>
</dbReference>
<dbReference type="EMBL" id="BNBC01000065">
    <property type="protein sequence ID" value="GHF13686.1"/>
    <property type="molecule type" value="Genomic_DNA"/>
</dbReference>
<feature type="region of interest" description="Disordered" evidence="1">
    <location>
        <begin position="36"/>
        <end position="59"/>
    </location>
</feature>
<organism evidence="2 3">
    <name type="scientific">Streptomyces spiralis</name>
    <dbReference type="NCBI Taxonomy" id="66376"/>
    <lineage>
        <taxon>Bacteria</taxon>
        <taxon>Bacillati</taxon>
        <taxon>Actinomycetota</taxon>
        <taxon>Actinomycetes</taxon>
        <taxon>Kitasatosporales</taxon>
        <taxon>Streptomycetaceae</taxon>
        <taxon>Streptomyces</taxon>
    </lineage>
</organism>
<dbReference type="InterPro" id="IPR046200">
    <property type="entry name" value="DUF6233"/>
</dbReference>
<protein>
    <submittedName>
        <fullName evidence="2">Uncharacterized protein</fullName>
    </submittedName>
</protein>
<comment type="caution">
    <text evidence="2">The sequence shown here is derived from an EMBL/GenBank/DDBJ whole genome shotgun (WGS) entry which is preliminary data.</text>
</comment>
<dbReference type="Proteomes" id="UP000641386">
    <property type="component" value="Unassembled WGS sequence"/>
</dbReference>
<gene>
    <name evidence="2" type="ORF">GCM10014715_81590</name>
</gene>
<proteinExistence type="predicted"/>
<feature type="compositionally biased region" description="Basic and acidic residues" evidence="1">
    <location>
        <begin position="36"/>
        <end position="46"/>
    </location>
</feature>
<dbReference type="AlphaFoldDB" id="A0A919ALI7"/>
<reference evidence="2" key="1">
    <citation type="journal article" date="2014" name="Int. J. Syst. Evol. Microbiol.">
        <title>Complete genome sequence of Corynebacterium casei LMG S-19264T (=DSM 44701T), isolated from a smear-ripened cheese.</title>
        <authorList>
            <consortium name="US DOE Joint Genome Institute (JGI-PGF)"/>
            <person name="Walter F."/>
            <person name="Albersmeier A."/>
            <person name="Kalinowski J."/>
            <person name="Ruckert C."/>
        </authorList>
    </citation>
    <scope>NUCLEOTIDE SEQUENCE</scope>
    <source>
        <strain evidence="2">JCM 3302</strain>
    </source>
</reference>
<accession>A0A919ALI7</accession>
<reference evidence="2" key="2">
    <citation type="submission" date="2020-09" db="EMBL/GenBank/DDBJ databases">
        <authorList>
            <person name="Sun Q."/>
            <person name="Ohkuma M."/>
        </authorList>
    </citation>
    <scope>NUCLEOTIDE SEQUENCE</scope>
    <source>
        <strain evidence="2">JCM 3302</strain>
    </source>
</reference>
<keyword evidence="3" id="KW-1185">Reference proteome</keyword>
<dbReference type="Pfam" id="PF19746">
    <property type="entry name" value="DUF6233"/>
    <property type="match status" value="1"/>
</dbReference>
<sequence>MNDSLPSSRLEMLRFLERVQVADLERTRRWIAEEERRAAERQRGEQARPPVPDWVIERGIGRDGPPVAVHLGGCHMAKKRWKGVPRDVARRALA</sequence>
<evidence type="ECO:0000313" key="2">
    <source>
        <dbReference type="EMBL" id="GHF13686.1"/>
    </source>
</evidence>
<name>A0A919ALI7_9ACTN</name>
<evidence type="ECO:0000313" key="3">
    <source>
        <dbReference type="Proteomes" id="UP000641386"/>
    </source>
</evidence>